<dbReference type="PANTHER" id="PTHR47356:SF2">
    <property type="entry name" value="FAD-BINDING DOMAIN-CONTAINING PROTEIN-RELATED"/>
    <property type="match status" value="1"/>
</dbReference>
<accession>A0ABR1IG80</accession>
<comment type="cofactor">
    <cofactor evidence="1">
        <name>FAD</name>
        <dbReference type="ChEBI" id="CHEBI:57692"/>
    </cofactor>
</comment>
<evidence type="ECO:0000256" key="1">
    <source>
        <dbReference type="ARBA" id="ARBA00001974"/>
    </source>
</evidence>
<evidence type="ECO:0008006" key="10">
    <source>
        <dbReference type="Google" id="ProtNLM"/>
    </source>
</evidence>
<evidence type="ECO:0000256" key="4">
    <source>
        <dbReference type="ARBA" id="ARBA00022989"/>
    </source>
</evidence>
<feature type="signal peptide" evidence="7">
    <location>
        <begin position="1"/>
        <end position="20"/>
    </location>
</feature>
<comment type="caution">
    <text evidence="8">The sequence shown here is derived from an EMBL/GenBank/DDBJ whole genome shotgun (WGS) entry which is preliminary data.</text>
</comment>
<evidence type="ECO:0000256" key="2">
    <source>
        <dbReference type="ARBA" id="ARBA00004370"/>
    </source>
</evidence>
<dbReference type="PANTHER" id="PTHR47356">
    <property type="entry name" value="FAD-DEPENDENT MONOOXYGENASE ASQG-RELATED"/>
    <property type="match status" value="1"/>
</dbReference>
<keyword evidence="5" id="KW-0503">Monooxygenase</keyword>
<keyword evidence="5" id="KW-0560">Oxidoreductase</keyword>
<dbReference type="SUPFAM" id="SSF51905">
    <property type="entry name" value="FAD/NAD(P)-binding domain"/>
    <property type="match status" value="1"/>
</dbReference>
<evidence type="ECO:0000256" key="5">
    <source>
        <dbReference type="ARBA" id="ARBA00023033"/>
    </source>
</evidence>
<keyword evidence="6" id="KW-0472">Membrane</keyword>
<keyword evidence="3" id="KW-0812">Transmembrane</keyword>
<evidence type="ECO:0000256" key="6">
    <source>
        <dbReference type="ARBA" id="ARBA00023136"/>
    </source>
</evidence>
<organism evidence="8 9">
    <name type="scientific">Neonectria magnoliae</name>
    <dbReference type="NCBI Taxonomy" id="2732573"/>
    <lineage>
        <taxon>Eukaryota</taxon>
        <taxon>Fungi</taxon>
        <taxon>Dikarya</taxon>
        <taxon>Ascomycota</taxon>
        <taxon>Pezizomycotina</taxon>
        <taxon>Sordariomycetes</taxon>
        <taxon>Hypocreomycetidae</taxon>
        <taxon>Hypocreales</taxon>
        <taxon>Nectriaceae</taxon>
        <taxon>Neonectria</taxon>
    </lineage>
</organism>
<reference evidence="8 9" key="1">
    <citation type="journal article" date="2025" name="Microbiol. Resour. Announc.">
        <title>Draft genome sequences for Neonectria magnoliae and Neonectria punicea, canker pathogens of Liriodendron tulipifera and Acer saccharum in West Virginia.</title>
        <authorList>
            <person name="Petronek H.M."/>
            <person name="Kasson M.T."/>
            <person name="Metheny A.M."/>
            <person name="Stauder C.M."/>
            <person name="Lovett B."/>
            <person name="Lynch S.C."/>
            <person name="Garnas J.R."/>
            <person name="Kasson L.R."/>
            <person name="Stajich J.E."/>
        </authorList>
    </citation>
    <scope>NUCLEOTIDE SEQUENCE [LARGE SCALE GENOMIC DNA]</scope>
    <source>
        <strain evidence="8 9">NRRL 64651</strain>
    </source>
</reference>
<evidence type="ECO:0000256" key="7">
    <source>
        <dbReference type="SAM" id="SignalP"/>
    </source>
</evidence>
<gene>
    <name evidence="8" type="ORF">QQZ08_001294</name>
</gene>
<dbReference type="InterPro" id="IPR050562">
    <property type="entry name" value="FAD_mOase_fung"/>
</dbReference>
<proteinExistence type="predicted"/>
<dbReference type="EMBL" id="JAZAVK010000007">
    <property type="protein sequence ID" value="KAK7432004.1"/>
    <property type="molecule type" value="Genomic_DNA"/>
</dbReference>
<comment type="subcellular location">
    <subcellularLocation>
        <location evidence="2">Membrane</location>
    </subcellularLocation>
</comment>
<sequence length="200" mass="21681">MGASFKAIIVGAGPVGLVLAHALQASGIDYYVKTSKRLSNIVSHKDSVRVEFADGTSENGSVVIWADGIWSTVRDQMKDKATPGLVDWSPNPFEAPYAEVFAKTDRIQGLVPGSNINVYQREAHAQVFTSETEAQIIAYHRIPTSKERTYFRQNDAEDAAKSWLEVPAAEGVTSSDLWKSKTARGSANFDEGCASMVVPG</sequence>
<dbReference type="InterPro" id="IPR036188">
    <property type="entry name" value="FAD/NAD-bd_sf"/>
</dbReference>
<keyword evidence="7" id="KW-0732">Signal</keyword>
<evidence type="ECO:0000256" key="3">
    <source>
        <dbReference type="ARBA" id="ARBA00022692"/>
    </source>
</evidence>
<keyword evidence="9" id="KW-1185">Reference proteome</keyword>
<evidence type="ECO:0000313" key="9">
    <source>
        <dbReference type="Proteomes" id="UP001498421"/>
    </source>
</evidence>
<evidence type="ECO:0000313" key="8">
    <source>
        <dbReference type="EMBL" id="KAK7432004.1"/>
    </source>
</evidence>
<name>A0ABR1IG80_9HYPO</name>
<feature type="chain" id="PRO_5046341470" description="FAD-binding domain-containing protein" evidence="7">
    <location>
        <begin position="21"/>
        <end position="200"/>
    </location>
</feature>
<protein>
    <recommendedName>
        <fullName evidence="10">FAD-binding domain-containing protein</fullName>
    </recommendedName>
</protein>
<dbReference type="Proteomes" id="UP001498421">
    <property type="component" value="Unassembled WGS sequence"/>
</dbReference>
<keyword evidence="4" id="KW-1133">Transmembrane helix</keyword>
<dbReference type="Gene3D" id="3.50.50.60">
    <property type="entry name" value="FAD/NAD(P)-binding domain"/>
    <property type="match status" value="2"/>
</dbReference>